<accession>A0A7W3TAB3</accession>
<reference evidence="3" key="1">
    <citation type="submission" date="2019-10" db="EMBL/GenBank/DDBJ databases">
        <title>Streptomyces sp. nov., a novel actinobacterium isolated from alkaline environment.</title>
        <authorList>
            <person name="Golinska P."/>
        </authorList>
    </citation>
    <scope>NUCLEOTIDE SEQUENCE [LARGE SCALE GENOMIC DNA]</scope>
    <source>
        <strain evidence="3">DSM 42118</strain>
    </source>
</reference>
<name>A0A7W3TAB3_9ACTN</name>
<dbReference type="AlphaFoldDB" id="A0A7W3TAB3"/>
<dbReference type="Pfam" id="PF19054">
    <property type="entry name" value="DUF5753"/>
    <property type="match status" value="1"/>
</dbReference>
<keyword evidence="3" id="KW-1185">Reference proteome</keyword>
<dbReference type="InterPro" id="IPR043917">
    <property type="entry name" value="DUF5753"/>
</dbReference>
<evidence type="ECO:0000313" key="2">
    <source>
        <dbReference type="EMBL" id="MBB0243183.1"/>
    </source>
</evidence>
<feature type="domain" description="DUF5753" evidence="1">
    <location>
        <begin position="7"/>
        <end position="120"/>
    </location>
</feature>
<protein>
    <recommendedName>
        <fullName evidence="1">DUF5753 domain-containing protein</fullName>
    </recommendedName>
</protein>
<gene>
    <name evidence="2" type="ORF">FNQ90_03410</name>
</gene>
<evidence type="ECO:0000313" key="3">
    <source>
        <dbReference type="Proteomes" id="UP000538929"/>
    </source>
</evidence>
<organism evidence="2 3">
    <name type="scientific">Streptomyces alkaliphilus</name>
    <dbReference type="NCBI Taxonomy" id="1472722"/>
    <lineage>
        <taxon>Bacteria</taxon>
        <taxon>Bacillati</taxon>
        <taxon>Actinomycetota</taxon>
        <taxon>Actinomycetes</taxon>
        <taxon>Kitasatosporales</taxon>
        <taxon>Streptomycetaceae</taxon>
        <taxon>Streptomyces</taxon>
    </lineage>
</organism>
<proteinExistence type="predicted"/>
<evidence type="ECO:0000259" key="1">
    <source>
        <dbReference type="Pfam" id="PF19054"/>
    </source>
</evidence>
<dbReference type="EMBL" id="VKHT01000049">
    <property type="protein sequence ID" value="MBB0243183.1"/>
    <property type="molecule type" value="Genomic_DNA"/>
</dbReference>
<sequence length="125" mass="13979">MTNGEATTTTCDFMLEEAVLLRRPGGPAVTRELFGHILEVASLRNVTLQAMPVDSEHHACLEGPVRLLETPEGHTFAYSEGQENGRLLAGVKEVARIHRRYARLRSQALSPKESMGLLERRREEL</sequence>
<comment type="caution">
    <text evidence="2">The sequence shown here is derived from an EMBL/GenBank/DDBJ whole genome shotgun (WGS) entry which is preliminary data.</text>
</comment>
<dbReference type="Proteomes" id="UP000538929">
    <property type="component" value="Unassembled WGS sequence"/>
</dbReference>
<dbReference type="RefSeq" id="WP_182604894.1">
    <property type="nucleotide sequence ID" value="NZ_VKHT01000049.1"/>
</dbReference>